<comment type="caution">
    <text evidence="1">The sequence shown here is derived from an EMBL/GenBank/DDBJ whole genome shotgun (WGS) entry which is preliminary data.</text>
</comment>
<reference evidence="1" key="2">
    <citation type="submission" date="2015-07" db="EMBL/GenBank/DDBJ databases">
        <title>MeaNS - Measles Nucleotide Surveillance Program.</title>
        <authorList>
            <person name="Tran T."/>
            <person name="Druce J."/>
        </authorList>
    </citation>
    <scope>NUCLEOTIDE SEQUENCE</scope>
    <source>
        <strain evidence="1">FJAT-27997</strain>
    </source>
</reference>
<evidence type="ECO:0000313" key="4">
    <source>
        <dbReference type="Proteomes" id="UP000037146"/>
    </source>
</evidence>
<dbReference type="Pfam" id="PF01546">
    <property type="entry name" value="Peptidase_M20"/>
    <property type="match status" value="1"/>
</dbReference>
<evidence type="ECO:0000313" key="1">
    <source>
        <dbReference type="EMBL" id="KMY41461.1"/>
    </source>
</evidence>
<protein>
    <submittedName>
        <fullName evidence="1">Amidohydrolase</fullName>
    </submittedName>
</protein>
<dbReference type="PANTHER" id="PTHR11014:SF63">
    <property type="entry name" value="METALLOPEPTIDASE, PUTATIVE (AFU_ORTHOLOGUE AFUA_6G09600)-RELATED"/>
    <property type="match status" value="1"/>
</dbReference>
<dbReference type="Proteomes" id="UP000037146">
    <property type="component" value="Unassembled WGS sequence"/>
</dbReference>
<keyword evidence="4" id="KW-1185">Reference proteome</keyword>
<dbReference type="PANTHER" id="PTHR11014">
    <property type="entry name" value="PEPTIDASE M20 FAMILY MEMBER"/>
    <property type="match status" value="1"/>
</dbReference>
<proteinExistence type="predicted"/>
<name>A0A0K9G4U3_9BACI</name>
<dbReference type="AlphaFoldDB" id="A0A0K9G4U3"/>
<keyword evidence="1" id="KW-0378">Hydrolase</keyword>
<gene>
    <name evidence="2" type="ORF">AC625_03710</name>
    <name evidence="3" type="ORF">AC625_03715</name>
    <name evidence="1" type="ORF">AC625_24970</name>
</gene>
<dbReference type="PATRIC" id="fig|1679170.3.peg.5622"/>
<sequence>MGGEDFSYYLQNKPGAFIFVGMGGEKSMYPHHHPKFDIDEEVIPDAIKLFIEIAKNYD</sequence>
<organism evidence="1 4">
    <name type="scientific">Peribacillus loiseleuriae</name>
    <dbReference type="NCBI Taxonomy" id="1679170"/>
    <lineage>
        <taxon>Bacteria</taxon>
        <taxon>Bacillati</taxon>
        <taxon>Bacillota</taxon>
        <taxon>Bacilli</taxon>
        <taxon>Bacillales</taxon>
        <taxon>Bacillaceae</taxon>
        <taxon>Peribacillus</taxon>
    </lineage>
</organism>
<dbReference type="GO" id="GO:0016787">
    <property type="term" value="F:hydrolase activity"/>
    <property type="evidence" value="ECO:0007669"/>
    <property type="project" value="UniProtKB-KW"/>
</dbReference>
<dbReference type="InterPro" id="IPR002933">
    <property type="entry name" value="Peptidase_M20"/>
</dbReference>
<dbReference type="Gene3D" id="3.40.630.10">
    <property type="entry name" value="Zn peptidases"/>
    <property type="match status" value="1"/>
</dbReference>
<dbReference type="InterPro" id="IPR017439">
    <property type="entry name" value="Amidohydrolase"/>
</dbReference>
<dbReference type="EMBL" id="LFZW01000001">
    <property type="protein sequence ID" value="KMY52216.1"/>
    <property type="molecule type" value="Genomic_DNA"/>
</dbReference>
<evidence type="ECO:0000313" key="2">
    <source>
        <dbReference type="EMBL" id="KMY52215.1"/>
    </source>
</evidence>
<accession>A0A0K9G4U3</accession>
<dbReference type="EMBL" id="LFZW01000001">
    <property type="protein sequence ID" value="KMY52215.1"/>
    <property type="molecule type" value="Genomic_DNA"/>
</dbReference>
<dbReference type="EMBL" id="LFZW01000006">
    <property type="protein sequence ID" value="KMY41461.1"/>
    <property type="molecule type" value="Genomic_DNA"/>
</dbReference>
<dbReference type="SUPFAM" id="SSF53187">
    <property type="entry name" value="Zn-dependent exopeptidases"/>
    <property type="match status" value="1"/>
</dbReference>
<reference evidence="4" key="1">
    <citation type="submission" date="2015-07" db="EMBL/GenBank/DDBJ databases">
        <title>Genome sequencing project for genomic taxonomy and phylogenomics of Bacillus-like bacteria.</title>
        <authorList>
            <person name="Liu B."/>
            <person name="Wang J."/>
            <person name="Zhu Y."/>
            <person name="Liu G."/>
            <person name="Chen Q."/>
            <person name="Chen Z."/>
            <person name="Lan J."/>
            <person name="Che J."/>
            <person name="Ge C."/>
            <person name="Shi H."/>
            <person name="Pan Z."/>
            <person name="Liu X."/>
        </authorList>
    </citation>
    <scope>NUCLEOTIDE SEQUENCE [LARGE SCALE GENOMIC DNA]</scope>
    <source>
        <strain evidence="4">FJAT-27997</strain>
    </source>
</reference>
<evidence type="ECO:0000313" key="3">
    <source>
        <dbReference type="EMBL" id="KMY52216.1"/>
    </source>
</evidence>